<gene>
    <name evidence="6" type="ORF">A2442_01555</name>
</gene>
<dbReference type="EMBL" id="MFAE01000014">
    <property type="protein sequence ID" value="OGD66792.1"/>
    <property type="molecule type" value="Genomic_DNA"/>
</dbReference>
<evidence type="ECO:0000256" key="1">
    <source>
        <dbReference type="ARBA" id="ARBA00001947"/>
    </source>
</evidence>
<dbReference type="GO" id="GO:0016788">
    <property type="term" value="F:hydrolase activity, acting on ester bonds"/>
    <property type="evidence" value="ECO:0007669"/>
    <property type="project" value="InterPro"/>
</dbReference>
<dbReference type="InterPro" id="IPR050178">
    <property type="entry name" value="AspA/AstE_fam"/>
</dbReference>
<dbReference type="AlphaFoldDB" id="A0A1F5EH85"/>
<dbReference type="PANTHER" id="PTHR15162">
    <property type="entry name" value="ASPARTOACYLASE"/>
    <property type="match status" value="1"/>
</dbReference>
<keyword evidence="2" id="KW-0479">Metal-binding</keyword>
<reference evidence="6 7" key="1">
    <citation type="journal article" date="2016" name="Nat. Commun.">
        <title>Thousands of microbial genomes shed light on interconnected biogeochemical processes in an aquifer system.</title>
        <authorList>
            <person name="Anantharaman K."/>
            <person name="Brown C.T."/>
            <person name="Hug L.A."/>
            <person name="Sharon I."/>
            <person name="Castelle C.J."/>
            <person name="Probst A.J."/>
            <person name="Thomas B.C."/>
            <person name="Singh A."/>
            <person name="Wilkins M.J."/>
            <person name="Karaoz U."/>
            <person name="Brodie E.L."/>
            <person name="Williams K.H."/>
            <person name="Hubbard S.S."/>
            <person name="Banfield J.F."/>
        </authorList>
    </citation>
    <scope>NUCLEOTIDE SEQUENCE [LARGE SCALE GENOMIC DNA]</scope>
</reference>
<dbReference type="InterPro" id="IPR055438">
    <property type="entry name" value="AstE_AspA_cat"/>
</dbReference>
<evidence type="ECO:0000259" key="5">
    <source>
        <dbReference type="Pfam" id="PF24827"/>
    </source>
</evidence>
<dbReference type="GO" id="GO:0005829">
    <property type="term" value="C:cytosol"/>
    <property type="evidence" value="ECO:0007669"/>
    <property type="project" value="TreeGrafter"/>
</dbReference>
<protein>
    <recommendedName>
        <fullName evidence="5">Succinylglutamate desuccinylase/Aspartoacylase catalytic domain-containing protein</fullName>
    </recommendedName>
</protein>
<proteinExistence type="predicted"/>
<evidence type="ECO:0000256" key="2">
    <source>
        <dbReference type="ARBA" id="ARBA00022723"/>
    </source>
</evidence>
<keyword evidence="4" id="KW-0862">Zinc</keyword>
<accession>A0A1F5EH85</accession>
<dbReference type="GO" id="GO:0046872">
    <property type="term" value="F:metal ion binding"/>
    <property type="evidence" value="ECO:0007669"/>
    <property type="project" value="UniProtKB-KW"/>
</dbReference>
<organism evidence="6 7">
    <name type="scientific">Candidatus Campbellbacteria bacterium RIFOXYC2_FULL_35_25</name>
    <dbReference type="NCBI Taxonomy" id="1797582"/>
    <lineage>
        <taxon>Bacteria</taxon>
        <taxon>Candidatus Campbelliibacteriota</taxon>
    </lineage>
</organism>
<dbReference type="Proteomes" id="UP000179003">
    <property type="component" value="Unassembled WGS sequence"/>
</dbReference>
<dbReference type="SUPFAM" id="SSF53187">
    <property type="entry name" value="Zn-dependent exopeptidases"/>
    <property type="match status" value="1"/>
</dbReference>
<feature type="domain" description="Succinylglutamate desuccinylase/Aspartoacylase catalytic" evidence="5">
    <location>
        <begin position="16"/>
        <end position="133"/>
    </location>
</feature>
<name>A0A1F5EH85_9BACT</name>
<dbReference type="Gene3D" id="3.40.630.10">
    <property type="entry name" value="Zn peptidases"/>
    <property type="match status" value="1"/>
</dbReference>
<sequence length="320" mass="35661">MKIPNNIYHIKGNNGGPNVMVLGGTHGDEVVGVEVVRKLLDFFGVKGESGKTYENEIISGNLYLGFGNPEAIKKGTRGAGVGPDLNRSFQIDELNTPASEDDRYDLVRARELFPLLENMDYLFDLHSTYTPSEPFICMGNYNSENQNLYNVVPSKYILADPDNVLPKDFNKKELGTTDYVVNTSGGSDWSVKKYGKRKGVAFAYESGSKEDLGKSDKVFETVLLLLGEISLLNNKRDLAENNKQEVYKLSKIIKANNTGKFSFYDEFKDGWVAVKKGDAIGFYSESNQKEIAPCEGRLLFQKEKDGFDKGESLCYLATLL</sequence>
<evidence type="ECO:0000313" key="7">
    <source>
        <dbReference type="Proteomes" id="UP000179003"/>
    </source>
</evidence>
<evidence type="ECO:0000256" key="3">
    <source>
        <dbReference type="ARBA" id="ARBA00022801"/>
    </source>
</evidence>
<dbReference type="PANTHER" id="PTHR15162:SF7">
    <property type="entry name" value="SUCCINYLGLUTAMATE DESUCCINYLASE"/>
    <property type="match status" value="1"/>
</dbReference>
<evidence type="ECO:0000313" key="6">
    <source>
        <dbReference type="EMBL" id="OGD66792.1"/>
    </source>
</evidence>
<comment type="caution">
    <text evidence="6">The sequence shown here is derived from an EMBL/GenBank/DDBJ whole genome shotgun (WGS) entry which is preliminary data.</text>
</comment>
<comment type="cofactor">
    <cofactor evidence="1">
        <name>Zn(2+)</name>
        <dbReference type="ChEBI" id="CHEBI:29105"/>
    </cofactor>
</comment>
<dbReference type="Pfam" id="PF24827">
    <property type="entry name" value="AstE_AspA_cat"/>
    <property type="match status" value="1"/>
</dbReference>
<keyword evidence="3" id="KW-0378">Hydrolase</keyword>
<evidence type="ECO:0000256" key="4">
    <source>
        <dbReference type="ARBA" id="ARBA00022833"/>
    </source>
</evidence>